<feature type="signal peptide" evidence="4">
    <location>
        <begin position="1"/>
        <end position="19"/>
    </location>
</feature>
<dbReference type="GO" id="GO:0005576">
    <property type="term" value="C:extracellular region"/>
    <property type="evidence" value="ECO:0007669"/>
    <property type="project" value="UniProtKB-SubCell"/>
</dbReference>
<dbReference type="SUPFAM" id="SSF57184">
    <property type="entry name" value="Growth factor receptor domain"/>
    <property type="match status" value="1"/>
</dbReference>
<reference evidence="5" key="1">
    <citation type="submission" date="2023-08" db="EMBL/GenBank/DDBJ databases">
        <authorList>
            <person name="Chen Y."/>
            <person name="Shah S."/>
            <person name="Dougan E. K."/>
            <person name="Thang M."/>
            <person name="Chan C."/>
        </authorList>
    </citation>
    <scope>NUCLEOTIDE SEQUENCE</scope>
</reference>
<proteinExistence type="predicted"/>
<dbReference type="InterPro" id="IPR009030">
    <property type="entry name" value="Growth_fac_rcpt_cys_sf"/>
</dbReference>
<keyword evidence="4" id="KW-0732">Signal</keyword>
<dbReference type="InterPro" id="IPR050439">
    <property type="entry name" value="ADAMTS_ADAMTS-like"/>
</dbReference>
<sequence length="760" mass="81699">MRALAALVSLAWPLGAVPALDATANSTKYTVLEMYAAAKSGDDVSSPGNVDLFDAAGLAKYLVTEVVVETGKAAERPTRDKGIDTIVKYRIRVRNNMSSSDVNVQAEFSKYVPFENGALVTPADAEMFARSGDLVGVQSYHPPHGDVRYPLQRTFYWFSLNGPCPNQPDGQKSSNCTTYQPGLVPKKKSQVVAGGLCKRFFTKNIPDGTPGCSYYIEKVETAKLDSVVGITDQDCGGRKCADWGDFRSHCSNATLSFTYSGVKYCKEYDFPDCISSCQDACKPQNEVGIPFWTGRCDPARNEERAAMIEKAFGGSQTDSYYTTNPRCDQYGPMCNKPVPDAGVAYCHRDASGVCDACYVPGTTHPASPRPPSQVACRYDLFLNKKLPQYKDFLPKCASSCSGACSLSSESAACCVYIGKCKRTWQQEDWGSCDADCGNGTRYRKVSCPFEDIFGPCDESTRPANSTDCRGDTCPWSKDHFGNWSECDNGCGNGTANQSLICQCPDDCPLGDKECEKSPKPPQPSRPCFPQGKAQGFCSECPAEGGDCTKCAKGFDLQDTSCRRSKRVALATYQVEAPGLSLKSEWLASAFVPAFKDALLGATNVSVDVLNLTDSPAVASLLAARALRALADNSSVYVAVAAEGEDDEDLAQLKTKMANNLDQMAKSLPQALAQHGCTPDHSCQLGTVGVSLLREEQMCPEGQAWNGNSCGMPGPGPKPPGSGFPTWAIGVIVVLILLLVAAVVAWTCGTCKRNQDPRLLA</sequence>
<comment type="subcellular location">
    <subcellularLocation>
        <location evidence="1">Secreted</location>
    </subcellularLocation>
</comment>
<name>A0AA36MMJ5_9DINO</name>
<keyword evidence="2" id="KW-0964">Secreted</keyword>
<keyword evidence="6" id="KW-1185">Reference proteome</keyword>
<evidence type="ECO:0000256" key="1">
    <source>
        <dbReference type="ARBA" id="ARBA00004613"/>
    </source>
</evidence>
<organism evidence="5 6">
    <name type="scientific">Effrenium voratum</name>
    <dbReference type="NCBI Taxonomy" id="2562239"/>
    <lineage>
        <taxon>Eukaryota</taxon>
        <taxon>Sar</taxon>
        <taxon>Alveolata</taxon>
        <taxon>Dinophyceae</taxon>
        <taxon>Suessiales</taxon>
        <taxon>Symbiodiniaceae</taxon>
        <taxon>Effrenium</taxon>
    </lineage>
</organism>
<accession>A0AA36MMJ5</accession>
<feature type="transmembrane region" description="Helical" evidence="3">
    <location>
        <begin position="726"/>
        <end position="747"/>
    </location>
</feature>
<dbReference type="InterPro" id="IPR036383">
    <property type="entry name" value="TSP1_rpt_sf"/>
</dbReference>
<dbReference type="PROSITE" id="PS50092">
    <property type="entry name" value="TSP1"/>
    <property type="match status" value="1"/>
</dbReference>
<dbReference type="EMBL" id="CAUJNA010000148">
    <property type="protein sequence ID" value="CAJ1372647.1"/>
    <property type="molecule type" value="Genomic_DNA"/>
</dbReference>
<dbReference type="InterPro" id="IPR000884">
    <property type="entry name" value="TSP1_rpt"/>
</dbReference>
<keyword evidence="3" id="KW-0472">Membrane</keyword>
<evidence type="ECO:0000313" key="5">
    <source>
        <dbReference type="EMBL" id="CAJ1372647.1"/>
    </source>
</evidence>
<gene>
    <name evidence="5" type="ORF">EVOR1521_LOCUS2679</name>
</gene>
<comment type="caution">
    <text evidence="5">The sequence shown here is derived from an EMBL/GenBank/DDBJ whole genome shotgun (WGS) entry which is preliminary data.</text>
</comment>
<dbReference type="Pfam" id="PF19030">
    <property type="entry name" value="TSP1_ADAMTS"/>
    <property type="match status" value="1"/>
</dbReference>
<dbReference type="AlphaFoldDB" id="A0AA36MMJ5"/>
<keyword evidence="3" id="KW-1133">Transmembrane helix</keyword>
<dbReference type="Proteomes" id="UP001178507">
    <property type="component" value="Unassembled WGS sequence"/>
</dbReference>
<evidence type="ECO:0000256" key="3">
    <source>
        <dbReference type="SAM" id="Phobius"/>
    </source>
</evidence>
<evidence type="ECO:0000256" key="4">
    <source>
        <dbReference type="SAM" id="SignalP"/>
    </source>
</evidence>
<feature type="chain" id="PRO_5041345432" evidence="4">
    <location>
        <begin position="20"/>
        <end position="760"/>
    </location>
</feature>
<keyword evidence="3" id="KW-0812">Transmembrane</keyword>
<evidence type="ECO:0000313" key="6">
    <source>
        <dbReference type="Proteomes" id="UP001178507"/>
    </source>
</evidence>
<protein>
    <submittedName>
        <fullName evidence="5">Uncharacterized protein</fullName>
    </submittedName>
</protein>
<dbReference type="SUPFAM" id="SSF82895">
    <property type="entry name" value="TSP-1 type 1 repeat"/>
    <property type="match status" value="1"/>
</dbReference>
<dbReference type="SMART" id="SM00209">
    <property type="entry name" value="TSP1"/>
    <property type="match status" value="2"/>
</dbReference>
<dbReference type="PANTHER" id="PTHR13723">
    <property type="entry name" value="ADAMTS A DISINTEGRIN AND METALLOPROTEASE WITH THROMBOSPONDIN MOTIFS PROTEASE"/>
    <property type="match status" value="1"/>
</dbReference>
<evidence type="ECO:0000256" key="2">
    <source>
        <dbReference type="ARBA" id="ARBA00022525"/>
    </source>
</evidence>